<proteinExistence type="predicted"/>
<name>M2Q3Y3_9FIRM</name>
<accession>M2Q3Y3</accession>
<dbReference type="STRING" id="999415.HMPREF9943_00012"/>
<dbReference type="AlphaFoldDB" id="M2Q3Y3"/>
<dbReference type="EMBL" id="AGEJ01000001">
    <property type="protein sequence ID" value="EMD17580.1"/>
    <property type="molecule type" value="Genomic_DNA"/>
</dbReference>
<reference evidence="1 2" key="1">
    <citation type="submission" date="2013-02" db="EMBL/GenBank/DDBJ databases">
        <title>The Genome Sequence of Lactobacillus catenaformis F0143.</title>
        <authorList>
            <consortium name="The Broad Institute Genome Sequencing Platform"/>
            <person name="Earl A."/>
            <person name="Ward D."/>
            <person name="Feldgarden M."/>
            <person name="Gevers D."/>
            <person name="Izard J."/>
            <person name="Blanton J.M."/>
            <person name="Mathney J."/>
            <person name="Dewhirst F.E."/>
            <person name="Young S.K."/>
            <person name="Zeng Q."/>
            <person name="Gargeya S."/>
            <person name="Fitzgerald M."/>
            <person name="Haas B."/>
            <person name="Abouelleil A."/>
            <person name="Alvarado L."/>
            <person name="Arachchi H.M."/>
            <person name="Berlin A."/>
            <person name="Chapman S.B."/>
            <person name="Gearin G."/>
            <person name="Goldberg J."/>
            <person name="Griggs A."/>
            <person name="Gujja S."/>
            <person name="Hansen M."/>
            <person name="Heiman D."/>
            <person name="Howarth C."/>
            <person name="Larimer J."/>
            <person name="Lui A."/>
            <person name="MacDonald P.J.P."/>
            <person name="McCowen C."/>
            <person name="Montmayeur A."/>
            <person name="Murphy C."/>
            <person name="Neiman D."/>
            <person name="Pearson M."/>
            <person name="Priest M."/>
            <person name="Roberts A."/>
            <person name="Saif S."/>
            <person name="Shea T."/>
            <person name="Sisk P."/>
            <person name="Stolte C."/>
            <person name="Sykes S."/>
            <person name="Wortman J."/>
            <person name="Nusbaum C."/>
            <person name="Birren B."/>
        </authorList>
    </citation>
    <scope>NUCLEOTIDE SEQUENCE [LARGE SCALE GENOMIC DNA]</scope>
    <source>
        <strain evidence="1 2">OT 569</strain>
    </source>
</reference>
<dbReference type="OrthoDB" id="1854625at2"/>
<dbReference type="Proteomes" id="UP000011758">
    <property type="component" value="Unassembled WGS sequence"/>
</dbReference>
<sequence length="54" mass="6230">MKVSVVNGGSIGEIGNICDECGYFFITVLFEDHIRVMIVYDNFLECFYFINKII</sequence>
<gene>
    <name evidence="1" type="ORF">HMPREF9943_00012</name>
</gene>
<evidence type="ECO:0000313" key="2">
    <source>
        <dbReference type="Proteomes" id="UP000011758"/>
    </source>
</evidence>
<keyword evidence="2" id="KW-1185">Reference proteome</keyword>
<protein>
    <submittedName>
        <fullName evidence="1">Uncharacterized protein</fullName>
    </submittedName>
</protein>
<dbReference type="BioCyc" id="ECAT999415-HMP:GTTI-15-MONOMER"/>
<comment type="caution">
    <text evidence="1">The sequence shown here is derived from an EMBL/GenBank/DDBJ whole genome shotgun (WGS) entry which is preliminary data.</text>
</comment>
<dbReference type="RefSeq" id="WP_004801023.1">
    <property type="nucleotide sequence ID" value="NZ_KB446646.1"/>
</dbReference>
<organism evidence="1 2">
    <name type="scientific">Eggerthia catenaformis OT 569 = DSM 20559</name>
    <dbReference type="NCBI Taxonomy" id="999415"/>
    <lineage>
        <taxon>Bacteria</taxon>
        <taxon>Bacillati</taxon>
        <taxon>Bacillota</taxon>
        <taxon>Erysipelotrichia</taxon>
        <taxon>Erysipelotrichales</taxon>
        <taxon>Coprobacillaceae</taxon>
        <taxon>Eggerthia</taxon>
    </lineage>
</organism>
<evidence type="ECO:0000313" key="1">
    <source>
        <dbReference type="EMBL" id="EMD17580.1"/>
    </source>
</evidence>